<sequence length="87" mass="10121">MVHSHLTFIALNYSSPHRVFGMVGDADHYIFSCSLTKEFPLIKSADELRKAWFNNLLTNRQAVTKMKFAFRISRNICDTLTQERDPK</sequence>
<protein>
    <submittedName>
        <fullName evidence="1">Uncharacterized protein</fullName>
    </submittedName>
</protein>
<evidence type="ECO:0000313" key="1">
    <source>
        <dbReference type="EMBL" id="GBO20468.1"/>
    </source>
</evidence>
<organism evidence="1 2">
    <name type="scientific">Araneus ventricosus</name>
    <name type="common">Orbweaver spider</name>
    <name type="synonym">Epeira ventricosa</name>
    <dbReference type="NCBI Taxonomy" id="182803"/>
    <lineage>
        <taxon>Eukaryota</taxon>
        <taxon>Metazoa</taxon>
        <taxon>Ecdysozoa</taxon>
        <taxon>Arthropoda</taxon>
        <taxon>Chelicerata</taxon>
        <taxon>Arachnida</taxon>
        <taxon>Araneae</taxon>
        <taxon>Araneomorphae</taxon>
        <taxon>Entelegynae</taxon>
        <taxon>Araneoidea</taxon>
        <taxon>Araneidae</taxon>
        <taxon>Araneus</taxon>
    </lineage>
</organism>
<evidence type="ECO:0000313" key="2">
    <source>
        <dbReference type="Proteomes" id="UP000499080"/>
    </source>
</evidence>
<name>A0A4Y2V7D5_ARAVE</name>
<gene>
    <name evidence="1" type="ORF">AVEN_97730_1</name>
</gene>
<dbReference type="Proteomes" id="UP000499080">
    <property type="component" value="Unassembled WGS sequence"/>
</dbReference>
<comment type="caution">
    <text evidence="1">The sequence shown here is derived from an EMBL/GenBank/DDBJ whole genome shotgun (WGS) entry which is preliminary data.</text>
</comment>
<dbReference type="OrthoDB" id="6437659at2759"/>
<dbReference type="AlphaFoldDB" id="A0A4Y2V7D5"/>
<keyword evidence="2" id="KW-1185">Reference proteome</keyword>
<proteinExistence type="predicted"/>
<dbReference type="EMBL" id="BGPR01043825">
    <property type="protein sequence ID" value="GBO20468.1"/>
    <property type="molecule type" value="Genomic_DNA"/>
</dbReference>
<accession>A0A4Y2V7D5</accession>
<reference evidence="1 2" key="1">
    <citation type="journal article" date="2019" name="Sci. Rep.">
        <title>Orb-weaving spider Araneus ventricosus genome elucidates the spidroin gene catalogue.</title>
        <authorList>
            <person name="Kono N."/>
            <person name="Nakamura H."/>
            <person name="Ohtoshi R."/>
            <person name="Moran D.A.P."/>
            <person name="Shinohara A."/>
            <person name="Yoshida Y."/>
            <person name="Fujiwara M."/>
            <person name="Mori M."/>
            <person name="Tomita M."/>
            <person name="Arakawa K."/>
        </authorList>
    </citation>
    <scope>NUCLEOTIDE SEQUENCE [LARGE SCALE GENOMIC DNA]</scope>
</reference>